<dbReference type="Proteomes" id="UP000694892">
    <property type="component" value="Chromosome 3L"/>
</dbReference>
<evidence type="ECO:0000313" key="1">
    <source>
        <dbReference type="EMBL" id="OCT89395.1"/>
    </source>
</evidence>
<organism evidence="1 2">
    <name type="scientific">Xenopus laevis</name>
    <name type="common">African clawed frog</name>
    <dbReference type="NCBI Taxonomy" id="8355"/>
    <lineage>
        <taxon>Eukaryota</taxon>
        <taxon>Metazoa</taxon>
        <taxon>Chordata</taxon>
        <taxon>Craniata</taxon>
        <taxon>Vertebrata</taxon>
        <taxon>Euteleostomi</taxon>
        <taxon>Amphibia</taxon>
        <taxon>Batrachia</taxon>
        <taxon>Anura</taxon>
        <taxon>Pipoidea</taxon>
        <taxon>Pipidae</taxon>
        <taxon>Xenopodinae</taxon>
        <taxon>Xenopus</taxon>
        <taxon>Xenopus</taxon>
    </lineage>
</organism>
<dbReference type="AlphaFoldDB" id="A0A974DDG9"/>
<accession>A0A974DDG9</accession>
<sequence length="102" mass="11616">MQGIHANMAASALYEVPWIGTIQIITEVYDQRIDSGVLHISVNNEHKIRRIIVYGIGSAVQYLLTSHYIRYTILHMGVQTYRKIGPVYTTNISTFLKATSYQ</sequence>
<dbReference type="EMBL" id="CM004470">
    <property type="protein sequence ID" value="OCT89395.1"/>
    <property type="molecule type" value="Genomic_DNA"/>
</dbReference>
<name>A0A974DDG9_XENLA</name>
<evidence type="ECO:0000313" key="2">
    <source>
        <dbReference type="Proteomes" id="UP000694892"/>
    </source>
</evidence>
<protein>
    <submittedName>
        <fullName evidence="1">Uncharacterized protein</fullName>
    </submittedName>
</protein>
<gene>
    <name evidence="1" type="ORF">XELAEV_18018016mg</name>
</gene>
<proteinExistence type="predicted"/>
<reference evidence="2" key="1">
    <citation type="journal article" date="2016" name="Nature">
        <title>Genome evolution in the allotetraploid frog Xenopus laevis.</title>
        <authorList>
            <person name="Session A.M."/>
            <person name="Uno Y."/>
            <person name="Kwon T."/>
            <person name="Chapman J.A."/>
            <person name="Toyoda A."/>
            <person name="Takahashi S."/>
            <person name="Fukui A."/>
            <person name="Hikosaka A."/>
            <person name="Suzuki A."/>
            <person name="Kondo M."/>
            <person name="van Heeringen S.J."/>
            <person name="Quigley I."/>
            <person name="Heinz S."/>
            <person name="Ogino H."/>
            <person name="Ochi H."/>
            <person name="Hellsten U."/>
            <person name="Lyons J.B."/>
            <person name="Simakov O."/>
            <person name="Putnam N."/>
            <person name="Stites J."/>
            <person name="Kuroki Y."/>
            <person name="Tanaka T."/>
            <person name="Michiue T."/>
            <person name="Watanabe M."/>
            <person name="Bogdanovic O."/>
            <person name="Lister R."/>
            <person name="Georgiou G."/>
            <person name="Paranjpe S.S."/>
            <person name="van Kruijsbergen I."/>
            <person name="Shu S."/>
            <person name="Carlson J."/>
            <person name="Kinoshita T."/>
            <person name="Ohta Y."/>
            <person name="Mawaribuchi S."/>
            <person name="Jenkins J."/>
            <person name="Grimwood J."/>
            <person name="Schmutz J."/>
            <person name="Mitros T."/>
            <person name="Mozaffari S.V."/>
            <person name="Suzuki Y."/>
            <person name="Haramoto Y."/>
            <person name="Yamamoto T.S."/>
            <person name="Takagi C."/>
            <person name="Heald R."/>
            <person name="Miller K."/>
            <person name="Haudenschild C."/>
            <person name="Kitzman J."/>
            <person name="Nakayama T."/>
            <person name="Izutsu Y."/>
            <person name="Robert J."/>
            <person name="Fortriede J."/>
            <person name="Burns K."/>
            <person name="Lotay V."/>
            <person name="Karimi K."/>
            <person name="Yasuoka Y."/>
            <person name="Dichmann D.S."/>
            <person name="Flajnik M.F."/>
            <person name="Houston D.W."/>
            <person name="Shendure J."/>
            <person name="DuPasquier L."/>
            <person name="Vize P.D."/>
            <person name="Zorn A.M."/>
            <person name="Ito M."/>
            <person name="Marcotte E.M."/>
            <person name="Wallingford J.B."/>
            <person name="Ito Y."/>
            <person name="Asashima M."/>
            <person name="Ueno N."/>
            <person name="Matsuda Y."/>
            <person name="Veenstra G.J."/>
            <person name="Fujiyama A."/>
            <person name="Harland R.M."/>
            <person name="Taira M."/>
            <person name="Rokhsar D.S."/>
        </authorList>
    </citation>
    <scope>NUCLEOTIDE SEQUENCE [LARGE SCALE GENOMIC DNA]</scope>
    <source>
        <strain evidence="2">J</strain>
    </source>
</reference>